<protein>
    <submittedName>
        <fullName evidence="4">Glycosyl transferase</fullName>
    </submittedName>
</protein>
<feature type="domain" description="Glycosyltransferase 2-like" evidence="3">
    <location>
        <begin position="70"/>
        <end position="248"/>
    </location>
</feature>
<keyword evidence="2" id="KW-1133">Transmembrane helix</keyword>
<dbReference type="Gene3D" id="3.90.550.10">
    <property type="entry name" value="Spore Coat Polysaccharide Biosynthesis Protein SpsA, Chain A"/>
    <property type="match status" value="1"/>
</dbReference>
<evidence type="ECO:0000259" key="3">
    <source>
        <dbReference type="Pfam" id="PF00535"/>
    </source>
</evidence>
<dbReference type="GO" id="GO:0016740">
    <property type="term" value="F:transferase activity"/>
    <property type="evidence" value="ECO:0007669"/>
    <property type="project" value="UniProtKB-KW"/>
</dbReference>
<dbReference type="Proteomes" id="UP000239874">
    <property type="component" value="Unassembled WGS sequence"/>
</dbReference>
<dbReference type="SUPFAM" id="SSF53448">
    <property type="entry name" value="Nucleotide-diphospho-sugar transferases"/>
    <property type="match status" value="1"/>
</dbReference>
<dbReference type="InterPro" id="IPR001173">
    <property type="entry name" value="Glyco_trans_2-like"/>
</dbReference>
<comment type="caution">
    <text evidence="4">The sequence shown here is derived from an EMBL/GenBank/DDBJ whole genome shotgun (WGS) entry which is preliminary data.</text>
</comment>
<keyword evidence="4" id="KW-0808">Transferase</keyword>
<accession>A0A2S6ATN0</accession>
<feature type="compositionally biased region" description="Basic residues" evidence="1">
    <location>
        <begin position="1"/>
        <end position="10"/>
    </location>
</feature>
<dbReference type="AlphaFoldDB" id="A0A2S6ATN0"/>
<keyword evidence="2" id="KW-0472">Membrane</keyword>
<gene>
    <name evidence="4" type="ORF">C5E45_09665</name>
</gene>
<proteinExistence type="predicted"/>
<dbReference type="InterPro" id="IPR029044">
    <property type="entry name" value="Nucleotide-diphossugar_trans"/>
</dbReference>
<feature type="transmembrane region" description="Helical" evidence="2">
    <location>
        <begin position="32"/>
        <end position="49"/>
    </location>
</feature>
<dbReference type="OrthoDB" id="9806525at2"/>
<keyword evidence="2" id="KW-0812">Transmembrane</keyword>
<name>A0A2S6ATN0_9NOCA</name>
<evidence type="ECO:0000313" key="4">
    <source>
        <dbReference type="EMBL" id="PPJ38632.1"/>
    </source>
</evidence>
<evidence type="ECO:0000256" key="2">
    <source>
        <dbReference type="SAM" id="Phobius"/>
    </source>
</evidence>
<organism evidence="4 5">
    <name type="scientific">Nocardia nova</name>
    <dbReference type="NCBI Taxonomy" id="37330"/>
    <lineage>
        <taxon>Bacteria</taxon>
        <taxon>Bacillati</taxon>
        <taxon>Actinomycetota</taxon>
        <taxon>Actinomycetes</taxon>
        <taxon>Mycobacteriales</taxon>
        <taxon>Nocardiaceae</taxon>
        <taxon>Nocardia</taxon>
    </lineage>
</organism>
<dbReference type="PANTHER" id="PTHR43646">
    <property type="entry name" value="GLYCOSYLTRANSFERASE"/>
    <property type="match status" value="1"/>
</dbReference>
<feature type="compositionally biased region" description="Basic and acidic residues" evidence="1">
    <location>
        <begin position="411"/>
        <end position="426"/>
    </location>
</feature>
<feature type="region of interest" description="Disordered" evidence="1">
    <location>
        <begin position="1"/>
        <end position="23"/>
    </location>
</feature>
<dbReference type="Pfam" id="PF00535">
    <property type="entry name" value="Glycos_transf_2"/>
    <property type="match status" value="1"/>
</dbReference>
<evidence type="ECO:0000313" key="5">
    <source>
        <dbReference type="Proteomes" id="UP000239874"/>
    </source>
</evidence>
<dbReference type="PANTHER" id="PTHR43646:SF3">
    <property type="entry name" value="SLR1566 PROTEIN"/>
    <property type="match status" value="1"/>
</dbReference>
<evidence type="ECO:0000256" key="1">
    <source>
        <dbReference type="SAM" id="MobiDB-lite"/>
    </source>
</evidence>
<reference evidence="4 5" key="1">
    <citation type="submission" date="2018-02" db="EMBL/GenBank/DDBJ databases">
        <title>8 Nocardia nova and 1 Nocardia cyriacigeorgica strain used for evolution to TMP-SMX.</title>
        <authorList>
            <person name="Mehta H."/>
            <person name="Weng J."/>
            <person name="Shamoo Y."/>
        </authorList>
    </citation>
    <scope>NUCLEOTIDE SEQUENCE [LARGE SCALE GENOMIC DNA]</scope>
    <source>
        <strain evidence="4 5">MDA3139</strain>
    </source>
</reference>
<dbReference type="EMBL" id="PSZC01000005">
    <property type="protein sequence ID" value="PPJ38632.1"/>
    <property type="molecule type" value="Genomic_DNA"/>
</dbReference>
<feature type="region of interest" description="Disordered" evidence="1">
    <location>
        <begin position="405"/>
        <end position="426"/>
    </location>
</feature>
<sequence length="426" mass="44759">MGAREHRLRRLGPAAGSGHVRPRGARSVVEPLVTAGAIVAGAGWAVALVNRLGMRRLQADATPVIEPVIVAIPARDEATRLPRLIADLRAQQGISRMRIWILDDGSTDGTFPAAVEAIGDDDRFTVVAADTDPEPGWTGKNAACARLAELAGVAADPPPGVLIFLDADVRLRPQAIAAAVSELRRSGAGSVSPWPYQRAGSLAEALVQPLLCWSWATTLPVRLADRGLRPSTAVACGQFLAFDTAVYRAVGGHAAVAGSITEDLALARVLRRAGHRTVLVAAGTLASTRMYRGAAEVDGGYTRWLWSAYGGPAGALAVDTVAAVAYVLPALAALFGHDRIRRIGVAGYGSGVASRLLARSLESGTLPRGADIAAALAHPVSIGAYLRLSGRSWLLHRRGALRWKGRPVPDGPDRSRPGRVELRAPR</sequence>